<evidence type="ECO:0000313" key="2">
    <source>
        <dbReference type="Proteomes" id="UP000494206"/>
    </source>
</evidence>
<organism evidence="1 2">
    <name type="scientific">Caenorhabditis bovis</name>
    <dbReference type="NCBI Taxonomy" id="2654633"/>
    <lineage>
        <taxon>Eukaryota</taxon>
        <taxon>Metazoa</taxon>
        <taxon>Ecdysozoa</taxon>
        <taxon>Nematoda</taxon>
        <taxon>Chromadorea</taxon>
        <taxon>Rhabditida</taxon>
        <taxon>Rhabditina</taxon>
        <taxon>Rhabditomorpha</taxon>
        <taxon>Rhabditoidea</taxon>
        <taxon>Rhabditidae</taxon>
        <taxon>Peloderinae</taxon>
        <taxon>Caenorhabditis</taxon>
    </lineage>
</organism>
<reference evidence="1 2" key="1">
    <citation type="submission" date="2020-04" db="EMBL/GenBank/DDBJ databases">
        <authorList>
            <person name="Laetsch R D."/>
            <person name="Stevens L."/>
            <person name="Kumar S."/>
            <person name="Blaxter L. M."/>
        </authorList>
    </citation>
    <scope>NUCLEOTIDE SEQUENCE [LARGE SCALE GENOMIC DNA]</scope>
</reference>
<accession>A0A8S1EV42</accession>
<keyword evidence="2" id="KW-1185">Reference proteome</keyword>
<dbReference type="OrthoDB" id="5869659at2759"/>
<dbReference type="AlphaFoldDB" id="A0A8S1EV42"/>
<evidence type="ECO:0000313" key="1">
    <source>
        <dbReference type="EMBL" id="CAB3401833.1"/>
    </source>
</evidence>
<comment type="caution">
    <text evidence="1">The sequence shown here is derived from an EMBL/GenBank/DDBJ whole genome shotgun (WGS) entry which is preliminary data.</text>
</comment>
<protein>
    <submittedName>
        <fullName evidence="1">Uncharacterized protein</fullName>
    </submittedName>
</protein>
<name>A0A8S1EV42_9PELO</name>
<gene>
    <name evidence="1" type="ORF">CBOVIS_LOCUS4523</name>
</gene>
<dbReference type="Proteomes" id="UP000494206">
    <property type="component" value="Unassembled WGS sequence"/>
</dbReference>
<proteinExistence type="predicted"/>
<dbReference type="EMBL" id="CADEPM010000003">
    <property type="protein sequence ID" value="CAB3401833.1"/>
    <property type="molecule type" value="Genomic_DNA"/>
</dbReference>
<sequence>MPYETPIDILHDLGEGLCEIITKEVLRTAKRFKSDLFHPNASNTTLEELLSEVVLSSKYSKIKDCRNGSDKLHFFRIQLFLAALCSPNLPTKGRFMLQKALRREVRQRAAQDTVSMPLKKFLQATPEMLPSATRWSNEIKRIKNEDVIIADENAIYYGTLHMACGKFKSAYLDDETVDDVMFAVYNNNLEVFRFIAVVYHSNCAEVVVELIKEVEPGSQFASLAKSINDLHDTDYYYGNEILKMLKEYKGVKNGELTGIRLIISIDYMLPPNVLHRIGSAHIDAMRRLVDGMSTMELVRFRIVAELMRLSEEYALRLVALDYPVEHVLAERLYPLLDRAGIDRRVTLDLYGFIYKVFGSFAALNRRLCKRTRIEKAVARNGLLLHIVKQTYGTPFLVTMVAHRAERAEHAAPCTSTTSAE</sequence>